<dbReference type="PIRSF" id="PIRSF016049">
    <property type="entry name" value="Man_dehyd"/>
    <property type="match status" value="1"/>
</dbReference>
<comment type="similarity">
    <text evidence="4 9">Belongs to the mannonate dehydratase family.</text>
</comment>
<proteinExistence type="inferred from homology"/>
<organism evidence="10 11">
    <name type="scientific">Globicatella sulfidifaciens</name>
    <dbReference type="NCBI Taxonomy" id="136093"/>
    <lineage>
        <taxon>Bacteria</taxon>
        <taxon>Bacillati</taxon>
        <taxon>Bacillota</taxon>
        <taxon>Bacilli</taxon>
        <taxon>Lactobacillales</taxon>
        <taxon>Aerococcaceae</taxon>
        <taxon>Globicatella</taxon>
    </lineage>
</organism>
<comment type="caution">
    <text evidence="10">The sequence shown here is derived from an EMBL/GenBank/DDBJ whole genome shotgun (WGS) entry which is preliminary data.</text>
</comment>
<comment type="cofactor">
    <cofactor evidence="9">
        <name>Fe(2+)</name>
        <dbReference type="ChEBI" id="CHEBI:29033"/>
    </cofactor>
    <cofactor evidence="9">
        <name>Mn(2+)</name>
        <dbReference type="ChEBI" id="CHEBI:29035"/>
    </cofactor>
</comment>
<dbReference type="EC" id="4.2.1.8" evidence="5 9"/>
<sequence>MDMTFRWYGKEFEKISLEDIRQIPNVQGIVGTLMDIPAGEVWPEDRIKALKEEVEAAGMHLKVIESVNVHDDIKIGLPTRDKYIENYIQTIRNLAKYGIEVICYNFMPIFDWAKSDLNYKLADGSYALAYIDADIPDDPQVIINQVKKEADRLVLPGWEPERLADIERLFEAYKDVDEEKLRENLLYFLEKIIPVCEEVGIKMGIHPDDPPYSIYGLPRIMKDVQDLRWLCDTIDSPANGITFCTGSMAEDPNNDVYAMLAEFCARDRIPFAHLRNIQFINGTKDFHESAHPSNYGYLDMYRVVQTMYQNGFDGYIRPDHGRMIWGETGRPGYGLYDRALATAYLNGLWEAISKNNS</sequence>
<dbReference type="EMBL" id="JAAYSM010000104">
    <property type="protein sequence ID" value="NLJ17867.1"/>
    <property type="molecule type" value="Genomic_DNA"/>
</dbReference>
<evidence type="ECO:0000256" key="6">
    <source>
        <dbReference type="ARBA" id="ARBA00023004"/>
    </source>
</evidence>
<comment type="catalytic activity">
    <reaction evidence="1 9">
        <text>D-mannonate = 2-dehydro-3-deoxy-D-gluconate + H2O</text>
        <dbReference type="Rhea" id="RHEA:20097"/>
        <dbReference type="ChEBI" id="CHEBI:15377"/>
        <dbReference type="ChEBI" id="CHEBI:17767"/>
        <dbReference type="ChEBI" id="CHEBI:57990"/>
        <dbReference type="EC" id="4.2.1.8"/>
    </reaction>
</comment>
<dbReference type="InterPro" id="IPR004628">
    <property type="entry name" value="Man_deHydtase"/>
</dbReference>
<evidence type="ECO:0000256" key="1">
    <source>
        <dbReference type="ARBA" id="ARBA00001794"/>
    </source>
</evidence>
<keyword evidence="8 9" id="KW-0456">Lyase</keyword>
<dbReference type="NCBIfam" id="TIGR00695">
    <property type="entry name" value="uxuA"/>
    <property type="match status" value="1"/>
</dbReference>
<dbReference type="Proteomes" id="UP000541058">
    <property type="component" value="Unassembled WGS sequence"/>
</dbReference>
<dbReference type="NCBIfam" id="NF003027">
    <property type="entry name" value="PRK03906.1"/>
    <property type="match status" value="1"/>
</dbReference>
<evidence type="ECO:0000256" key="7">
    <source>
        <dbReference type="ARBA" id="ARBA00023211"/>
    </source>
</evidence>
<dbReference type="Gene3D" id="3.20.20.150">
    <property type="entry name" value="Divalent-metal-dependent TIM barrel enzymes"/>
    <property type="match status" value="1"/>
</dbReference>
<name>A0A7X8C2N2_9LACT</name>
<dbReference type="InterPro" id="IPR036237">
    <property type="entry name" value="Xyl_isomerase-like_sf"/>
</dbReference>
<dbReference type="SUPFAM" id="SSF51658">
    <property type="entry name" value="Xylose isomerase-like"/>
    <property type="match status" value="1"/>
</dbReference>
<dbReference type="GO" id="GO:0008927">
    <property type="term" value="F:mannonate dehydratase activity"/>
    <property type="evidence" value="ECO:0007669"/>
    <property type="project" value="UniProtKB-UniRule"/>
</dbReference>
<evidence type="ECO:0000313" key="11">
    <source>
        <dbReference type="Proteomes" id="UP000541058"/>
    </source>
</evidence>
<evidence type="ECO:0000256" key="8">
    <source>
        <dbReference type="ARBA" id="ARBA00023239"/>
    </source>
</evidence>
<gene>
    <name evidence="9 10" type="primary">uxuA</name>
    <name evidence="10" type="ORF">GX355_03310</name>
</gene>
<reference evidence="10 11" key="1">
    <citation type="journal article" date="2020" name="Biotechnol. Biofuels">
        <title>New insights from the biogas microbiome by comprehensive genome-resolved metagenomics of nearly 1600 species originating from multiple anaerobic digesters.</title>
        <authorList>
            <person name="Campanaro S."/>
            <person name="Treu L."/>
            <person name="Rodriguez-R L.M."/>
            <person name="Kovalovszki A."/>
            <person name="Ziels R.M."/>
            <person name="Maus I."/>
            <person name="Zhu X."/>
            <person name="Kougias P.G."/>
            <person name="Basile A."/>
            <person name="Luo G."/>
            <person name="Schluter A."/>
            <person name="Konstantinidis K.T."/>
            <person name="Angelidaki I."/>
        </authorList>
    </citation>
    <scope>NUCLEOTIDE SEQUENCE [LARGE SCALE GENOMIC DNA]</scope>
    <source>
        <strain evidence="10">AS23ysBPME_34</strain>
    </source>
</reference>
<comment type="pathway">
    <text evidence="3 9">Carbohydrate metabolism; pentose and glucuronate interconversion.</text>
</comment>
<evidence type="ECO:0000256" key="5">
    <source>
        <dbReference type="ARBA" id="ARBA00012927"/>
    </source>
</evidence>
<evidence type="ECO:0000256" key="2">
    <source>
        <dbReference type="ARBA" id="ARBA00002713"/>
    </source>
</evidence>
<dbReference type="Pfam" id="PF03786">
    <property type="entry name" value="UxuA"/>
    <property type="match status" value="1"/>
</dbReference>
<dbReference type="UniPathway" id="UPA00246"/>
<dbReference type="RefSeq" id="WP_276647030.1">
    <property type="nucleotide sequence ID" value="NZ_JAAYSM010000104.1"/>
</dbReference>
<evidence type="ECO:0000256" key="9">
    <source>
        <dbReference type="HAMAP-Rule" id="MF_00106"/>
    </source>
</evidence>
<evidence type="ECO:0000256" key="3">
    <source>
        <dbReference type="ARBA" id="ARBA00004892"/>
    </source>
</evidence>
<accession>A0A7X8C2N2</accession>
<protein>
    <recommendedName>
        <fullName evidence="5 9">Mannonate dehydratase</fullName>
        <ecNumber evidence="5 9">4.2.1.8</ecNumber>
    </recommendedName>
    <alternativeName>
        <fullName evidence="9">D-mannonate hydro-lyase</fullName>
    </alternativeName>
</protein>
<keyword evidence="7 9" id="KW-0464">Manganese</keyword>
<dbReference type="GO" id="GO:0042840">
    <property type="term" value="P:D-glucuronate catabolic process"/>
    <property type="evidence" value="ECO:0007669"/>
    <property type="project" value="TreeGrafter"/>
</dbReference>
<dbReference type="PANTHER" id="PTHR30387:SF2">
    <property type="entry name" value="MANNONATE DEHYDRATASE"/>
    <property type="match status" value="1"/>
</dbReference>
<comment type="function">
    <text evidence="2 9">Catalyzes the dehydration of D-mannonate.</text>
</comment>
<dbReference type="GO" id="GO:0008198">
    <property type="term" value="F:ferrous iron binding"/>
    <property type="evidence" value="ECO:0007669"/>
    <property type="project" value="TreeGrafter"/>
</dbReference>
<evidence type="ECO:0000256" key="4">
    <source>
        <dbReference type="ARBA" id="ARBA00007389"/>
    </source>
</evidence>
<dbReference type="HAMAP" id="MF_00106">
    <property type="entry name" value="UxuA"/>
    <property type="match status" value="1"/>
</dbReference>
<dbReference type="AlphaFoldDB" id="A0A7X8C2N2"/>
<dbReference type="PANTHER" id="PTHR30387">
    <property type="entry name" value="MANNONATE DEHYDRATASE"/>
    <property type="match status" value="1"/>
</dbReference>
<keyword evidence="6 9" id="KW-0408">Iron</keyword>
<evidence type="ECO:0000313" key="10">
    <source>
        <dbReference type="EMBL" id="NLJ17867.1"/>
    </source>
</evidence>
<dbReference type="GO" id="GO:0030145">
    <property type="term" value="F:manganese ion binding"/>
    <property type="evidence" value="ECO:0007669"/>
    <property type="project" value="TreeGrafter"/>
</dbReference>